<proteinExistence type="predicted"/>
<evidence type="ECO:0000313" key="2">
    <source>
        <dbReference type="WBParaSite" id="nRc.2.0.1.t46514-RA"/>
    </source>
</evidence>
<sequence length="61" mass="6539">MPTESLDESTGGLLMPHSMSFKHPKDRWCLLRNSGCSETIAKGQLAIVGTPIDNLVAVVGQ</sequence>
<dbReference type="AlphaFoldDB" id="A0A915L668"/>
<dbReference type="WBParaSite" id="nRc.2.0.1.t46514-RA">
    <property type="protein sequence ID" value="nRc.2.0.1.t46514-RA"/>
    <property type="gene ID" value="nRc.2.0.1.g46514"/>
</dbReference>
<protein>
    <submittedName>
        <fullName evidence="2">Uncharacterized protein</fullName>
    </submittedName>
</protein>
<accession>A0A915L668</accession>
<evidence type="ECO:0000313" key="1">
    <source>
        <dbReference type="Proteomes" id="UP000887565"/>
    </source>
</evidence>
<organism evidence="1 2">
    <name type="scientific">Romanomermis culicivorax</name>
    <name type="common">Nematode worm</name>
    <dbReference type="NCBI Taxonomy" id="13658"/>
    <lineage>
        <taxon>Eukaryota</taxon>
        <taxon>Metazoa</taxon>
        <taxon>Ecdysozoa</taxon>
        <taxon>Nematoda</taxon>
        <taxon>Enoplea</taxon>
        <taxon>Dorylaimia</taxon>
        <taxon>Mermithida</taxon>
        <taxon>Mermithoidea</taxon>
        <taxon>Mermithidae</taxon>
        <taxon>Romanomermis</taxon>
    </lineage>
</organism>
<reference evidence="2" key="1">
    <citation type="submission" date="2022-11" db="UniProtKB">
        <authorList>
            <consortium name="WormBaseParasite"/>
        </authorList>
    </citation>
    <scope>IDENTIFICATION</scope>
</reference>
<dbReference type="Proteomes" id="UP000887565">
    <property type="component" value="Unplaced"/>
</dbReference>
<keyword evidence="1" id="KW-1185">Reference proteome</keyword>
<name>A0A915L668_ROMCU</name>